<name>A0A086J0X8_NEMA1</name>
<dbReference type="RefSeq" id="XP_052904351.1">
    <property type="nucleotide sequence ID" value="XM_053049401.1"/>
</dbReference>
<reference evidence="1 2" key="1">
    <citation type="journal article" date="2014" name="Genome Announc.">
        <title>Genome Sequence of the Microsporidian Species Nematocida sp1 Strain ERTm6 (ATCC PRA-372).</title>
        <authorList>
            <person name="Bakowski M.A."/>
            <person name="Priest M."/>
            <person name="Young S."/>
            <person name="Cuomo C.A."/>
            <person name="Troemel E.R."/>
        </authorList>
    </citation>
    <scope>NUCLEOTIDE SEQUENCE [LARGE SCALE GENOMIC DNA]</scope>
    <source>
        <strain evidence="1 2">ERTm6</strain>
    </source>
</reference>
<gene>
    <name evidence="1" type="ORF">NESG_01780</name>
</gene>
<accession>A0A086J0X8</accession>
<dbReference type="HOGENOM" id="CLU_2671641_0_0_1"/>
<proteinExistence type="predicted"/>
<evidence type="ECO:0000313" key="2">
    <source>
        <dbReference type="Proteomes" id="UP000054524"/>
    </source>
</evidence>
<sequence length="75" mass="9037">MKSTKNNTEFARNNKIITGLYIKQQVKRIVLNEHISEPEILDLVKVKFLWPFLKIYLTKNMHKYDVLNLLDAFWE</sequence>
<dbReference type="GeneID" id="77676753"/>
<dbReference type="Proteomes" id="UP000054524">
    <property type="component" value="Unassembled WGS sequence"/>
</dbReference>
<evidence type="ECO:0000313" key="1">
    <source>
        <dbReference type="EMBL" id="KFG25796.1"/>
    </source>
</evidence>
<protein>
    <submittedName>
        <fullName evidence="1">Uncharacterized protein</fullName>
    </submittedName>
</protein>
<dbReference type="AlphaFoldDB" id="A0A086J0X8"/>
<dbReference type="EMBL" id="AKIJ01000004">
    <property type="protein sequence ID" value="KFG25796.1"/>
    <property type="molecule type" value="Genomic_DNA"/>
</dbReference>
<comment type="caution">
    <text evidence="1">The sequence shown here is derived from an EMBL/GenBank/DDBJ whole genome shotgun (WGS) entry which is preliminary data.</text>
</comment>
<organism evidence="1 2">
    <name type="scientific">Nematocida ausubeli (strain ATCC PRA-371 / ERTm2)</name>
    <name type="common">Nematode killer fungus</name>
    <dbReference type="NCBI Taxonomy" id="1913371"/>
    <lineage>
        <taxon>Eukaryota</taxon>
        <taxon>Fungi</taxon>
        <taxon>Fungi incertae sedis</taxon>
        <taxon>Microsporidia</taxon>
        <taxon>Nematocida</taxon>
    </lineage>
</organism>
<keyword evidence="2" id="KW-1185">Reference proteome</keyword>